<dbReference type="AlphaFoldDB" id="A0A379WVB0"/>
<dbReference type="EMBL" id="UGXT01000002">
    <property type="protein sequence ID" value="SUH37316.1"/>
    <property type="molecule type" value="Genomic_DNA"/>
</dbReference>
<evidence type="ECO:0000313" key="2">
    <source>
        <dbReference type="EMBL" id="SUH37316.1"/>
    </source>
</evidence>
<accession>A0A379WVB0</accession>
<proteinExistence type="predicted"/>
<gene>
    <name evidence="2" type="ORF">NCTC8261_03609</name>
</gene>
<keyword evidence="2" id="KW-0378">Hydrolase</keyword>
<evidence type="ECO:0000313" key="3">
    <source>
        <dbReference type="Proteomes" id="UP000254712"/>
    </source>
</evidence>
<sequence length="130" mass="14902">MRAEVEELEHKSRRRDILVDDDTLFEFYDQRISHDVISARHFDSCGKKISRETPDLLNFEKSMLIKEGAEKISKLDYPNFWHQGNLKLRLSYQFEPGADADGVTVHIPLPLLNQVDESGLNGRSQGCAVN</sequence>
<name>A0A379WVB0_SALET</name>
<keyword evidence="2" id="KW-0547">Nucleotide-binding</keyword>
<dbReference type="Pfam" id="PF11898">
    <property type="entry name" value="DUF3418"/>
    <property type="match status" value="1"/>
</dbReference>
<evidence type="ECO:0000259" key="1">
    <source>
        <dbReference type="Pfam" id="PF11898"/>
    </source>
</evidence>
<keyword evidence="2" id="KW-0347">Helicase</keyword>
<reference evidence="2 3" key="1">
    <citation type="submission" date="2018-06" db="EMBL/GenBank/DDBJ databases">
        <authorList>
            <consortium name="Pathogen Informatics"/>
            <person name="Doyle S."/>
        </authorList>
    </citation>
    <scope>NUCLEOTIDE SEQUENCE [LARGE SCALE GENOMIC DNA]</scope>
    <source>
        <strain evidence="2 3">NCTC8261</strain>
    </source>
</reference>
<dbReference type="Proteomes" id="UP000254712">
    <property type="component" value="Unassembled WGS sequence"/>
</dbReference>
<protein>
    <submittedName>
        <fullName evidence="2">ATP-dependent RNA helicase HrpA</fullName>
    </submittedName>
</protein>
<dbReference type="InterPro" id="IPR024590">
    <property type="entry name" value="HrpA_C"/>
</dbReference>
<feature type="domain" description="RNA helicase HrpA C-terminal" evidence="1">
    <location>
        <begin position="2"/>
        <end position="120"/>
    </location>
</feature>
<dbReference type="GO" id="GO:0004386">
    <property type="term" value="F:helicase activity"/>
    <property type="evidence" value="ECO:0007669"/>
    <property type="project" value="UniProtKB-KW"/>
</dbReference>
<organism evidence="2 3">
    <name type="scientific">Salmonella enterica I</name>
    <dbReference type="NCBI Taxonomy" id="59201"/>
    <lineage>
        <taxon>Bacteria</taxon>
        <taxon>Pseudomonadati</taxon>
        <taxon>Pseudomonadota</taxon>
        <taxon>Gammaproteobacteria</taxon>
        <taxon>Enterobacterales</taxon>
        <taxon>Enterobacteriaceae</taxon>
        <taxon>Salmonella</taxon>
    </lineage>
</organism>
<keyword evidence="2" id="KW-0067">ATP-binding</keyword>